<dbReference type="SUPFAM" id="SSF56935">
    <property type="entry name" value="Porins"/>
    <property type="match status" value="1"/>
</dbReference>
<dbReference type="Pfam" id="PF13372">
    <property type="entry name" value="Alginate_exp"/>
    <property type="match status" value="1"/>
</dbReference>
<comment type="caution">
    <text evidence="3">The sequence shown here is derived from an EMBL/GenBank/DDBJ whole genome shotgun (WGS) entry which is preliminary data.</text>
</comment>
<dbReference type="InterPro" id="IPR023614">
    <property type="entry name" value="Porin_dom_sf"/>
</dbReference>
<dbReference type="Gene3D" id="2.40.160.10">
    <property type="entry name" value="Porin"/>
    <property type="match status" value="1"/>
</dbReference>
<feature type="domain" description="Alginate export" evidence="2">
    <location>
        <begin position="29"/>
        <end position="170"/>
    </location>
</feature>
<feature type="signal peptide" evidence="1">
    <location>
        <begin position="1"/>
        <end position="23"/>
    </location>
</feature>
<feature type="chain" id="PRO_5021945791" evidence="1">
    <location>
        <begin position="24"/>
        <end position="407"/>
    </location>
</feature>
<keyword evidence="1" id="KW-0732">Signal</keyword>
<dbReference type="InterPro" id="IPR025388">
    <property type="entry name" value="Alginate_export_dom"/>
</dbReference>
<evidence type="ECO:0000313" key="3">
    <source>
        <dbReference type="EMBL" id="TWI12495.1"/>
    </source>
</evidence>
<evidence type="ECO:0000259" key="2">
    <source>
        <dbReference type="Pfam" id="PF13372"/>
    </source>
</evidence>
<evidence type="ECO:0000256" key="1">
    <source>
        <dbReference type="SAM" id="SignalP"/>
    </source>
</evidence>
<protein>
    <submittedName>
        <fullName evidence="3">Alginate export protein</fullName>
    </submittedName>
</protein>
<dbReference type="AlphaFoldDB" id="A0A562LXW9"/>
<evidence type="ECO:0000313" key="4">
    <source>
        <dbReference type="Proteomes" id="UP000316471"/>
    </source>
</evidence>
<keyword evidence="4" id="KW-1185">Reference proteome</keyword>
<name>A0A562LXW9_9GAMM</name>
<dbReference type="RefSeq" id="WP_144812423.1">
    <property type="nucleotide sequence ID" value="NZ_VLKP01000003.1"/>
</dbReference>
<gene>
    <name evidence="3" type="ORF">IP93_00836</name>
</gene>
<dbReference type="EMBL" id="VLKP01000003">
    <property type="protein sequence ID" value="TWI12495.1"/>
    <property type="molecule type" value="Genomic_DNA"/>
</dbReference>
<sequence>MTRKKCRLPQAIVLVLAPLPAFADTSLQLEWDLRARHEQVDDSGFDDKAQASTLRVRAGLRAAFGPGLTAFAEGEGVAAANDHYNSGANGRTGYPGVLDPTGAELNQAWLGWKGGKAGATLGRQRIVLDNQRWVGNVGWRQNEQTFDALALQWRPAASVTLGYHWLDKVHRVAGDDALNRLARERDLDTHLLNAAWKSGAQQVAGYAYLHDDRDVASASTATYGVRWTGSRMRDGRGPGWTLEAARQVDNADNPRDFGHDYWLLEPTWTHGRIIARAGWEHLGGDGVTAVQTPLATLHAFNGWGDQFLVTPPGGLEDRYAGAGGKFGRGRLDSKLNWAVAWHDYRADNGGRYGREWNASLGFPLPGGLAGLVKVADYRADGFSRDTTKVWLQVEWRGSHALVVGDAR</sequence>
<reference evidence="3 4" key="1">
    <citation type="journal article" date="2015" name="Stand. Genomic Sci.">
        <title>Genomic Encyclopedia of Bacterial and Archaeal Type Strains, Phase III: the genomes of soil and plant-associated and newly described type strains.</title>
        <authorList>
            <person name="Whitman W.B."/>
            <person name="Woyke T."/>
            <person name="Klenk H.P."/>
            <person name="Zhou Y."/>
            <person name="Lilburn T.G."/>
            <person name="Beck B.J."/>
            <person name="De Vos P."/>
            <person name="Vandamme P."/>
            <person name="Eisen J.A."/>
            <person name="Garrity G."/>
            <person name="Hugenholtz P."/>
            <person name="Kyrpides N.C."/>
        </authorList>
    </citation>
    <scope>NUCLEOTIDE SEQUENCE [LARGE SCALE GENOMIC DNA]</scope>
    <source>
        <strain evidence="3 4">CGMCC 1.10136</strain>
    </source>
</reference>
<organism evidence="3 4">
    <name type="scientific">Aerolutibacter ruishenii</name>
    <dbReference type="NCBI Taxonomy" id="686800"/>
    <lineage>
        <taxon>Bacteria</taxon>
        <taxon>Pseudomonadati</taxon>
        <taxon>Pseudomonadota</taxon>
        <taxon>Gammaproteobacteria</taxon>
        <taxon>Lysobacterales</taxon>
        <taxon>Lysobacteraceae</taxon>
        <taxon>Aerolutibacter</taxon>
    </lineage>
</organism>
<proteinExistence type="predicted"/>
<dbReference type="OrthoDB" id="9767539at2"/>
<dbReference type="Proteomes" id="UP000316471">
    <property type="component" value="Unassembled WGS sequence"/>
</dbReference>
<accession>A0A562LXW9</accession>